<dbReference type="EMBL" id="CP139781">
    <property type="protein sequence ID" value="WRQ88614.1"/>
    <property type="molecule type" value="Genomic_DNA"/>
</dbReference>
<feature type="domain" description="DUF5069" evidence="1">
    <location>
        <begin position="5"/>
        <end position="140"/>
    </location>
</feature>
<dbReference type="RefSeq" id="WP_221031718.1">
    <property type="nucleotide sequence ID" value="NZ_CP139781.1"/>
</dbReference>
<dbReference type="InterPro" id="IPR031849">
    <property type="entry name" value="DUF5069"/>
</dbReference>
<sequence>MSEKKVPICPYTETDGLVYFARSLNKIRLHTAGELREDFQANLGKAIDAFMCDYLRIDYPALRDRTLQGGTDAEVLAWVQETSGRDLSPIDKRVWNHFVTKLGWKDDMTDRFEFRRNEAGLKDNPHVLTIFDVLDYDEGRK</sequence>
<dbReference type="Pfam" id="PF16798">
    <property type="entry name" value="DUF5069"/>
    <property type="match status" value="1"/>
</dbReference>
<proteinExistence type="predicted"/>
<organism evidence="2 3">
    <name type="scientific">Actomonas aquatica</name>
    <dbReference type="NCBI Taxonomy" id="2866162"/>
    <lineage>
        <taxon>Bacteria</taxon>
        <taxon>Pseudomonadati</taxon>
        <taxon>Verrucomicrobiota</taxon>
        <taxon>Opitutia</taxon>
        <taxon>Opitutales</taxon>
        <taxon>Opitutaceae</taxon>
        <taxon>Actomonas</taxon>
    </lineage>
</organism>
<name>A0ABZ1CDB0_9BACT</name>
<reference evidence="2 3" key="1">
    <citation type="submission" date="2023-12" db="EMBL/GenBank/DDBJ databases">
        <title>Description of an unclassified Opitutus bacterium of Verrucomicrobiota.</title>
        <authorList>
            <person name="Zhang D.-F."/>
        </authorList>
    </citation>
    <scope>NUCLEOTIDE SEQUENCE [LARGE SCALE GENOMIC DNA]</scope>
    <source>
        <strain evidence="2 3">WL0086</strain>
    </source>
</reference>
<evidence type="ECO:0000313" key="3">
    <source>
        <dbReference type="Proteomes" id="UP000738431"/>
    </source>
</evidence>
<dbReference type="Proteomes" id="UP000738431">
    <property type="component" value="Chromosome"/>
</dbReference>
<accession>A0ABZ1CDB0</accession>
<evidence type="ECO:0000259" key="1">
    <source>
        <dbReference type="Pfam" id="PF16798"/>
    </source>
</evidence>
<keyword evidence="3" id="KW-1185">Reference proteome</keyword>
<gene>
    <name evidence="2" type="ORF">K1X11_004305</name>
</gene>
<evidence type="ECO:0000313" key="2">
    <source>
        <dbReference type="EMBL" id="WRQ88614.1"/>
    </source>
</evidence>
<protein>
    <submittedName>
        <fullName evidence="2">DUF5069 domain-containing protein</fullName>
    </submittedName>
</protein>